<accession>A0A2S4PNZ3</accession>
<dbReference type="AlphaFoldDB" id="A0A2S4PNZ3"/>
<dbReference type="PANTHER" id="PTHR12840">
    <property type="entry name" value="NADH-UBIQUINONE OXIDOREDUCTASE ASHI SUBUNIT"/>
    <property type="match status" value="1"/>
</dbReference>
<protein>
    <submittedName>
        <fullName evidence="2">Uncharacterized protein</fullName>
    </submittedName>
</protein>
<comment type="caution">
    <text evidence="2">The sequence shown here is derived from an EMBL/GenBank/DDBJ whole genome shotgun (WGS) entry which is preliminary data.</text>
</comment>
<name>A0A2S4PNZ3_9PEZI</name>
<dbReference type="Proteomes" id="UP000237438">
    <property type="component" value="Unassembled WGS sequence"/>
</dbReference>
<dbReference type="EMBL" id="PEDP01001398">
    <property type="protein sequence ID" value="POS83724.1"/>
    <property type="molecule type" value="Genomic_DNA"/>
</dbReference>
<keyword evidence="3" id="KW-1185">Reference proteome</keyword>
<dbReference type="GO" id="GO:0005739">
    <property type="term" value="C:mitochondrion"/>
    <property type="evidence" value="ECO:0007669"/>
    <property type="project" value="InterPro"/>
</dbReference>
<evidence type="ECO:0000313" key="2">
    <source>
        <dbReference type="EMBL" id="POS83724.1"/>
    </source>
</evidence>
<dbReference type="Pfam" id="PF05821">
    <property type="entry name" value="NDUF_B8"/>
    <property type="match status" value="1"/>
</dbReference>
<proteinExistence type="predicted"/>
<evidence type="ECO:0000313" key="3">
    <source>
        <dbReference type="Proteomes" id="UP000237438"/>
    </source>
</evidence>
<dbReference type="PANTHER" id="PTHR12840:SF1">
    <property type="entry name" value="NADH DEHYDROGENASE [UBIQUINONE] 1 BETA SUBCOMPLEX SUBUNIT 8, MITOCHONDRIAL"/>
    <property type="match status" value="1"/>
</dbReference>
<sequence>MLYRRLFTPSAHPLRLRIQVATRQQLRWAGSATITSTEPEYPTLKADILGQTDLEDPGMNGGYVNPPRIKRQFRDPYADWWDKQERRNFGEPIHEDNDILGMFSPHEIGIFISAVFALAASVNMLYPDRPSVAKRYEGGLQRELGGPDTVGQEFKTSCHVIPDLETEHLQSNSLLPTMTCFVPSLEAGHNFRVSIHSWENPEISFDTLGLRRLQGKVSFEARIFIDGIESGSKKFVKNGPWPTVIENSTVANELGQFEPLKFPVFHQELLSQSYWSPIDNLGRLRIVLSEGFIRENDNQFERVRNIISFSFQHAPIHLLEKSSIAWPNASMWQQPTHVEIQQSRDCSPAFTENISDSRSQPSPHVLTDTQMTDHQNLVLTPKAPNQEKNTHEDHLTESTCNIFKNWNESTVDLFALEYLQPDSLTHSLSLPVTEFLSGESSLESICESIFSAPVGNNITQHDENISREVDIIAPNKIMLCGFED</sequence>
<gene>
    <name evidence="2" type="ORF">EPUL_003139</name>
</gene>
<organism evidence="2 3">
    <name type="scientific">Erysiphe pulchra</name>
    <dbReference type="NCBI Taxonomy" id="225359"/>
    <lineage>
        <taxon>Eukaryota</taxon>
        <taxon>Fungi</taxon>
        <taxon>Dikarya</taxon>
        <taxon>Ascomycota</taxon>
        <taxon>Pezizomycotina</taxon>
        <taxon>Leotiomycetes</taxon>
        <taxon>Erysiphales</taxon>
        <taxon>Erysiphaceae</taxon>
        <taxon>Erysiphe</taxon>
    </lineage>
</organism>
<evidence type="ECO:0000256" key="1">
    <source>
        <dbReference type="SAM" id="MobiDB-lite"/>
    </source>
</evidence>
<feature type="non-terminal residue" evidence="2">
    <location>
        <position position="484"/>
    </location>
</feature>
<reference evidence="2 3" key="1">
    <citation type="submission" date="2017-10" db="EMBL/GenBank/DDBJ databases">
        <title>Development of genomic resources for the powdery mildew, Erysiphe pulchra.</title>
        <authorList>
            <person name="Wadl P.A."/>
            <person name="Mack B.M."/>
            <person name="Moore G."/>
            <person name="Beltz S.B."/>
        </authorList>
    </citation>
    <scope>NUCLEOTIDE SEQUENCE [LARGE SCALE GENOMIC DNA]</scope>
    <source>
        <strain evidence="2">Cflorida</strain>
    </source>
</reference>
<feature type="region of interest" description="Disordered" evidence="1">
    <location>
        <begin position="342"/>
        <end position="371"/>
    </location>
</feature>
<dbReference type="InterPro" id="IPR008699">
    <property type="entry name" value="NDUFB8"/>
</dbReference>
<dbReference type="STRING" id="225359.A0A2S4PNZ3"/>
<dbReference type="OrthoDB" id="3599892at2759"/>